<evidence type="ECO:0000256" key="5">
    <source>
        <dbReference type="ARBA" id="ARBA00022989"/>
    </source>
</evidence>
<dbReference type="InterPro" id="IPR013783">
    <property type="entry name" value="Ig-like_fold"/>
</dbReference>
<feature type="domain" description="Ig-like" evidence="13">
    <location>
        <begin position="38"/>
        <end position="142"/>
    </location>
</feature>
<dbReference type="GO" id="GO:0004888">
    <property type="term" value="F:transmembrane signaling receptor activity"/>
    <property type="evidence" value="ECO:0007669"/>
    <property type="project" value="TreeGrafter"/>
</dbReference>
<dbReference type="GeneTree" id="ENSGT00940000159622"/>
<keyword evidence="3 12" id="KW-0732">Signal</keyword>
<dbReference type="PANTHER" id="PTHR11860">
    <property type="entry name" value="POLYMERIC-IMMUNOGLOBULIN RECEPTOR"/>
    <property type="match status" value="1"/>
</dbReference>
<keyword evidence="4" id="KW-0391">Immunity</keyword>
<dbReference type="InterPro" id="IPR013106">
    <property type="entry name" value="Ig_V-set"/>
</dbReference>
<sequence>MIPGVMGVWLPSALLLLQVPGEADSSLRADQGGPDPHPAVRVQNWGLCFSGCVPLRGPSKVTGTVGESLSVRCQYEEKYKANDKYWCRVSLLPSCKEIVRTRASKEAGNGRVSIRDHPATLTFTVTLENLTLEDAGTYKCGVDVPGFSGEDTEWRSLVQSVFPSFAPVTGSSPENRANILGSPTSSPVHTQPSVITEDTTPGPSLQPRSLLSSIYFQLLVFLEVPLLLSMLSAVLWVNRPQRCSGKKQHCPDYENQ</sequence>
<dbReference type="GO" id="GO:0002376">
    <property type="term" value="P:immune system process"/>
    <property type="evidence" value="ECO:0007669"/>
    <property type="project" value="UniProtKB-KW"/>
</dbReference>
<feature type="chain" id="PRO_5034984363" description="Ig-like domain-containing protein" evidence="12">
    <location>
        <begin position="24"/>
        <end position="256"/>
    </location>
</feature>
<reference evidence="14 15" key="1">
    <citation type="submission" date="2018-10" db="EMBL/GenBank/DDBJ databases">
        <title>Improved assembly of the deer mouse Peromyscus maniculatus genome.</title>
        <authorList>
            <person name="Lassance J.-M."/>
            <person name="Hoekstra H.E."/>
        </authorList>
    </citation>
    <scope>NUCLEOTIDE SEQUENCE [LARGE SCALE GENOMIC DNA]</scope>
</reference>
<feature type="region of interest" description="Disordered" evidence="10">
    <location>
        <begin position="173"/>
        <end position="203"/>
    </location>
</feature>
<dbReference type="Pfam" id="PF07686">
    <property type="entry name" value="V-set"/>
    <property type="match status" value="1"/>
</dbReference>
<dbReference type="PANTHER" id="PTHR11860:SF117">
    <property type="entry name" value="PROTEIN CD300H"/>
    <property type="match status" value="1"/>
</dbReference>
<dbReference type="AlphaFoldDB" id="A0A8C8UHD0"/>
<dbReference type="SMART" id="SM00409">
    <property type="entry name" value="IG"/>
    <property type="match status" value="1"/>
</dbReference>
<comment type="subcellular location">
    <subcellularLocation>
        <location evidence="1">Cell membrane</location>
        <topology evidence="1">Single-pass type I membrane protein</topology>
    </subcellularLocation>
</comment>
<dbReference type="InterPro" id="IPR003599">
    <property type="entry name" value="Ig_sub"/>
</dbReference>
<dbReference type="CDD" id="cd05716">
    <property type="entry name" value="IgV_pIgR_like"/>
    <property type="match status" value="1"/>
</dbReference>
<dbReference type="Ensembl" id="ENSPEMT00000037671.1">
    <property type="protein sequence ID" value="ENSPEMP00000031264.1"/>
    <property type="gene ID" value="ENSPEMG00000025711.1"/>
</dbReference>
<evidence type="ECO:0000313" key="15">
    <source>
        <dbReference type="Proteomes" id="UP000694547"/>
    </source>
</evidence>
<evidence type="ECO:0000256" key="4">
    <source>
        <dbReference type="ARBA" id="ARBA00022859"/>
    </source>
</evidence>
<reference evidence="14" key="2">
    <citation type="submission" date="2025-08" db="UniProtKB">
        <authorList>
            <consortium name="Ensembl"/>
        </authorList>
    </citation>
    <scope>IDENTIFICATION</scope>
</reference>
<accession>A0A8C8UHD0</accession>
<dbReference type="FunFam" id="2.60.40.10:FF:000370">
    <property type="entry name" value="CMRF35-like molecule 1"/>
    <property type="match status" value="1"/>
</dbReference>
<keyword evidence="2 11" id="KW-0812">Transmembrane</keyword>
<evidence type="ECO:0000256" key="12">
    <source>
        <dbReference type="SAM" id="SignalP"/>
    </source>
</evidence>
<keyword evidence="7" id="KW-1015">Disulfide bond</keyword>
<name>A0A8C8UHD0_PERMB</name>
<dbReference type="InterPro" id="IPR050671">
    <property type="entry name" value="CD300_family_receptors"/>
</dbReference>
<dbReference type="Gene3D" id="2.60.40.10">
    <property type="entry name" value="Immunoglobulins"/>
    <property type="match status" value="1"/>
</dbReference>
<dbReference type="InterPro" id="IPR007110">
    <property type="entry name" value="Ig-like_dom"/>
</dbReference>
<dbReference type="GO" id="GO:0005886">
    <property type="term" value="C:plasma membrane"/>
    <property type="evidence" value="ECO:0007669"/>
    <property type="project" value="UniProtKB-SubCell"/>
</dbReference>
<evidence type="ECO:0000256" key="11">
    <source>
        <dbReference type="SAM" id="Phobius"/>
    </source>
</evidence>
<dbReference type="SUPFAM" id="SSF48726">
    <property type="entry name" value="Immunoglobulin"/>
    <property type="match status" value="1"/>
</dbReference>
<dbReference type="Proteomes" id="UP000694547">
    <property type="component" value="Chromosome 8"/>
</dbReference>
<evidence type="ECO:0000259" key="13">
    <source>
        <dbReference type="PROSITE" id="PS50835"/>
    </source>
</evidence>
<keyword evidence="6 11" id="KW-0472">Membrane</keyword>
<protein>
    <recommendedName>
        <fullName evidence="13">Ig-like domain-containing protein</fullName>
    </recommendedName>
</protein>
<keyword evidence="8" id="KW-0675">Receptor</keyword>
<evidence type="ECO:0000313" key="14">
    <source>
        <dbReference type="Ensembl" id="ENSPEMP00000031264.1"/>
    </source>
</evidence>
<feature type="signal peptide" evidence="12">
    <location>
        <begin position="1"/>
        <end position="23"/>
    </location>
</feature>
<evidence type="ECO:0000256" key="8">
    <source>
        <dbReference type="ARBA" id="ARBA00023170"/>
    </source>
</evidence>
<evidence type="ECO:0000256" key="6">
    <source>
        <dbReference type="ARBA" id="ARBA00023136"/>
    </source>
</evidence>
<proteinExistence type="predicted"/>
<feature type="transmembrane region" description="Helical" evidence="11">
    <location>
        <begin position="214"/>
        <end position="237"/>
    </location>
</feature>
<organism evidence="14 15">
    <name type="scientific">Peromyscus maniculatus bairdii</name>
    <name type="common">Prairie deer mouse</name>
    <dbReference type="NCBI Taxonomy" id="230844"/>
    <lineage>
        <taxon>Eukaryota</taxon>
        <taxon>Metazoa</taxon>
        <taxon>Chordata</taxon>
        <taxon>Craniata</taxon>
        <taxon>Vertebrata</taxon>
        <taxon>Euteleostomi</taxon>
        <taxon>Mammalia</taxon>
        <taxon>Eutheria</taxon>
        <taxon>Euarchontoglires</taxon>
        <taxon>Glires</taxon>
        <taxon>Rodentia</taxon>
        <taxon>Myomorpha</taxon>
        <taxon>Muroidea</taxon>
        <taxon>Cricetidae</taxon>
        <taxon>Neotominae</taxon>
        <taxon>Peromyscus</taxon>
    </lineage>
</organism>
<keyword evidence="15" id="KW-1185">Reference proteome</keyword>
<dbReference type="PROSITE" id="PS50835">
    <property type="entry name" value="IG_LIKE"/>
    <property type="match status" value="1"/>
</dbReference>
<evidence type="ECO:0000256" key="10">
    <source>
        <dbReference type="SAM" id="MobiDB-lite"/>
    </source>
</evidence>
<evidence type="ECO:0000256" key="9">
    <source>
        <dbReference type="ARBA" id="ARBA00023319"/>
    </source>
</evidence>
<keyword evidence="9" id="KW-0393">Immunoglobulin domain</keyword>
<reference evidence="14" key="3">
    <citation type="submission" date="2025-09" db="UniProtKB">
        <authorList>
            <consortium name="Ensembl"/>
        </authorList>
    </citation>
    <scope>IDENTIFICATION</scope>
</reference>
<dbReference type="InterPro" id="IPR036179">
    <property type="entry name" value="Ig-like_dom_sf"/>
</dbReference>
<evidence type="ECO:0000256" key="1">
    <source>
        <dbReference type="ARBA" id="ARBA00004251"/>
    </source>
</evidence>
<evidence type="ECO:0000256" key="7">
    <source>
        <dbReference type="ARBA" id="ARBA00023157"/>
    </source>
</evidence>
<keyword evidence="5 11" id="KW-1133">Transmembrane helix</keyword>
<evidence type="ECO:0000256" key="2">
    <source>
        <dbReference type="ARBA" id="ARBA00022692"/>
    </source>
</evidence>
<evidence type="ECO:0000256" key="3">
    <source>
        <dbReference type="ARBA" id="ARBA00022729"/>
    </source>
</evidence>